<proteinExistence type="predicted"/>
<dbReference type="RefSeq" id="WP_100304378.1">
    <property type="nucleotide sequence ID" value="NZ_PGET01000001.1"/>
</dbReference>
<dbReference type="AlphaFoldDB" id="A0A2M8Z2V7"/>
<protein>
    <submittedName>
        <fullName evidence="1">Uncharacterized protein</fullName>
    </submittedName>
</protein>
<accession>A0A2M8Z2V7</accession>
<gene>
    <name evidence="1" type="ORF">H171_1267</name>
</gene>
<evidence type="ECO:0000313" key="1">
    <source>
        <dbReference type="EMBL" id="PJJ27788.1"/>
    </source>
</evidence>
<sequence>MKKIKGHERVTTFIELKENVKLTDIQELINILDMEETQRINKVLVNGIPYCNWCDRTKTGGIYKIDRNLSEITFLVSGELHTLEYSSNGIKWK</sequence>
<organism evidence="1 2">
    <name type="scientific">[Clostridium] celerecrescens 18A</name>
    <dbReference type="NCBI Taxonomy" id="1286362"/>
    <lineage>
        <taxon>Bacteria</taxon>
        <taxon>Bacillati</taxon>
        <taxon>Bacillota</taxon>
        <taxon>Clostridia</taxon>
        <taxon>Lachnospirales</taxon>
        <taxon>Lachnospiraceae</taxon>
        <taxon>Lacrimispora</taxon>
    </lineage>
</organism>
<evidence type="ECO:0000313" key="2">
    <source>
        <dbReference type="Proteomes" id="UP000231092"/>
    </source>
</evidence>
<dbReference type="EMBL" id="PGET01000001">
    <property type="protein sequence ID" value="PJJ27788.1"/>
    <property type="molecule type" value="Genomic_DNA"/>
</dbReference>
<dbReference type="Proteomes" id="UP000231092">
    <property type="component" value="Unassembled WGS sequence"/>
</dbReference>
<name>A0A2M8Z2V7_9FIRM</name>
<comment type="caution">
    <text evidence="1">The sequence shown here is derived from an EMBL/GenBank/DDBJ whole genome shotgun (WGS) entry which is preliminary data.</text>
</comment>
<reference evidence="1 2" key="1">
    <citation type="submission" date="2017-11" db="EMBL/GenBank/DDBJ databases">
        <title>Understudied soil microbes with underappreciated capabilities: Untangling the Clostridium saccharolyticum group.</title>
        <authorList>
            <person name="Leschine S."/>
        </authorList>
    </citation>
    <scope>NUCLEOTIDE SEQUENCE [LARGE SCALE GENOMIC DNA]</scope>
    <source>
        <strain evidence="1 2">18A</strain>
    </source>
</reference>